<evidence type="ECO:0000313" key="3">
    <source>
        <dbReference type="Proteomes" id="UP000821866"/>
    </source>
</evidence>
<feature type="compositionally biased region" description="Polar residues" evidence="1">
    <location>
        <begin position="66"/>
        <end position="78"/>
    </location>
</feature>
<name>A0A9J6D0H7_RHIMP</name>
<feature type="compositionally biased region" description="Low complexity" evidence="1">
    <location>
        <begin position="155"/>
        <end position="182"/>
    </location>
</feature>
<dbReference type="EMBL" id="JABSTU010003930">
    <property type="protein sequence ID" value="KAH7964458.1"/>
    <property type="molecule type" value="Genomic_DNA"/>
</dbReference>
<accession>A0A9J6D0H7</accession>
<feature type="compositionally biased region" description="Polar residues" evidence="1">
    <location>
        <begin position="231"/>
        <end position="240"/>
    </location>
</feature>
<dbReference type="OMA" id="RTISPCY"/>
<dbReference type="Proteomes" id="UP000821866">
    <property type="component" value="Unassembled WGS sequence"/>
</dbReference>
<reference evidence="2" key="2">
    <citation type="submission" date="2021-09" db="EMBL/GenBank/DDBJ databases">
        <authorList>
            <person name="Jia N."/>
            <person name="Wang J."/>
            <person name="Shi W."/>
            <person name="Du L."/>
            <person name="Sun Y."/>
            <person name="Zhan W."/>
            <person name="Jiang J."/>
            <person name="Wang Q."/>
            <person name="Zhang B."/>
            <person name="Ji P."/>
            <person name="Sakyi L.B."/>
            <person name="Cui X."/>
            <person name="Yuan T."/>
            <person name="Jiang B."/>
            <person name="Yang W."/>
            <person name="Lam T.T.-Y."/>
            <person name="Chang Q."/>
            <person name="Ding S."/>
            <person name="Wang X."/>
            <person name="Zhu J."/>
            <person name="Ruan X."/>
            <person name="Zhao L."/>
            <person name="Wei J."/>
            <person name="Que T."/>
            <person name="Du C."/>
            <person name="Cheng J."/>
            <person name="Dai P."/>
            <person name="Han X."/>
            <person name="Huang E."/>
            <person name="Gao Y."/>
            <person name="Liu J."/>
            <person name="Shao H."/>
            <person name="Ye R."/>
            <person name="Li L."/>
            <person name="Wei W."/>
            <person name="Wang X."/>
            <person name="Wang C."/>
            <person name="Huo Q."/>
            <person name="Li W."/>
            <person name="Guo W."/>
            <person name="Chen H."/>
            <person name="Chen S."/>
            <person name="Zhou L."/>
            <person name="Zhou L."/>
            <person name="Ni X."/>
            <person name="Tian J."/>
            <person name="Zhou Y."/>
            <person name="Sheng Y."/>
            <person name="Liu T."/>
            <person name="Pan Y."/>
            <person name="Xia L."/>
            <person name="Li J."/>
            <person name="Zhao F."/>
            <person name="Cao W."/>
        </authorList>
    </citation>
    <scope>NUCLEOTIDE SEQUENCE</scope>
    <source>
        <strain evidence="2">Rmic-2018</strain>
        <tissue evidence="2">Larvae</tissue>
    </source>
</reference>
<feature type="region of interest" description="Disordered" evidence="1">
    <location>
        <begin position="300"/>
        <end position="333"/>
    </location>
</feature>
<feature type="region of interest" description="Disordered" evidence="1">
    <location>
        <begin position="120"/>
        <end position="274"/>
    </location>
</feature>
<dbReference type="VEuPathDB" id="VectorBase:LOC119185017"/>
<feature type="compositionally biased region" description="Polar residues" evidence="1">
    <location>
        <begin position="300"/>
        <end position="319"/>
    </location>
</feature>
<comment type="caution">
    <text evidence="2">The sequence shown here is derived from an EMBL/GenBank/DDBJ whole genome shotgun (WGS) entry which is preliminary data.</text>
</comment>
<dbReference type="AlphaFoldDB" id="A0A9J6D0H7"/>
<keyword evidence="3" id="KW-1185">Reference proteome</keyword>
<organism evidence="2 3">
    <name type="scientific">Rhipicephalus microplus</name>
    <name type="common">Cattle tick</name>
    <name type="synonym">Boophilus microplus</name>
    <dbReference type="NCBI Taxonomy" id="6941"/>
    <lineage>
        <taxon>Eukaryota</taxon>
        <taxon>Metazoa</taxon>
        <taxon>Ecdysozoa</taxon>
        <taxon>Arthropoda</taxon>
        <taxon>Chelicerata</taxon>
        <taxon>Arachnida</taxon>
        <taxon>Acari</taxon>
        <taxon>Parasitiformes</taxon>
        <taxon>Ixodida</taxon>
        <taxon>Ixodoidea</taxon>
        <taxon>Ixodidae</taxon>
        <taxon>Rhipicephalinae</taxon>
        <taxon>Rhipicephalus</taxon>
        <taxon>Boophilus</taxon>
    </lineage>
</organism>
<evidence type="ECO:0000313" key="2">
    <source>
        <dbReference type="EMBL" id="KAH7964458.1"/>
    </source>
</evidence>
<sequence>MADGLPEGFPSGYALDLAERAKAFDLLLKPAAQVLHTGTAGRPSPPRPSPTSSARTRAGRLKAATSLLSKPPQQTASNAGPWLRARRAKNFLPKKRPGTRRQTAAAAILGTPAILQNRSPCQETGIQASSTNEVGYPEKTECELSPSPQKSDAASSGSSPITETSSPTSSSSWSHNTSASSPNTSVEESSPEQKEQGSSSPLVTDDTGTPGKAALSTPQAEGEKQVFLSVFPSTPLSRPPNQLRRDVNKSSASRETQLRPLARNSCVLGPPEEPFPSLPSTGAPNGTKLCEPQVPTTNTLQKNQGVQKPAVSTQKCTPPTQLPARPGSTSQQETVLYRPTTRKTSFRSATQEAISAQLAEVEGAHRVRINFGRNVIAVDVAAGAPLAPLLAVSDICEIPVRARRASTNTCSGIIHNVDPALTEEELRDNIASQLPVLQCT</sequence>
<feature type="compositionally biased region" description="Basic residues" evidence="1">
    <location>
        <begin position="84"/>
        <end position="99"/>
    </location>
</feature>
<reference evidence="2" key="1">
    <citation type="journal article" date="2020" name="Cell">
        <title>Large-Scale Comparative Analyses of Tick Genomes Elucidate Their Genetic Diversity and Vector Capacities.</title>
        <authorList>
            <consortium name="Tick Genome and Microbiome Consortium (TIGMIC)"/>
            <person name="Jia N."/>
            <person name="Wang J."/>
            <person name="Shi W."/>
            <person name="Du L."/>
            <person name="Sun Y."/>
            <person name="Zhan W."/>
            <person name="Jiang J.F."/>
            <person name="Wang Q."/>
            <person name="Zhang B."/>
            <person name="Ji P."/>
            <person name="Bell-Sakyi L."/>
            <person name="Cui X.M."/>
            <person name="Yuan T.T."/>
            <person name="Jiang B.G."/>
            <person name="Yang W.F."/>
            <person name="Lam T.T."/>
            <person name="Chang Q.C."/>
            <person name="Ding S.J."/>
            <person name="Wang X.J."/>
            <person name="Zhu J.G."/>
            <person name="Ruan X.D."/>
            <person name="Zhao L."/>
            <person name="Wei J.T."/>
            <person name="Ye R.Z."/>
            <person name="Que T.C."/>
            <person name="Du C.H."/>
            <person name="Zhou Y.H."/>
            <person name="Cheng J.X."/>
            <person name="Dai P.F."/>
            <person name="Guo W.B."/>
            <person name="Han X.H."/>
            <person name="Huang E.J."/>
            <person name="Li L.F."/>
            <person name="Wei W."/>
            <person name="Gao Y.C."/>
            <person name="Liu J.Z."/>
            <person name="Shao H.Z."/>
            <person name="Wang X."/>
            <person name="Wang C.C."/>
            <person name="Yang T.C."/>
            <person name="Huo Q.B."/>
            <person name="Li W."/>
            <person name="Chen H.Y."/>
            <person name="Chen S.E."/>
            <person name="Zhou L.G."/>
            <person name="Ni X.B."/>
            <person name="Tian J.H."/>
            <person name="Sheng Y."/>
            <person name="Liu T."/>
            <person name="Pan Y.S."/>
            <person name="Xia L.Y."/>
            <person name="Li J."/>
            <person name="Zhao F."/>
            <person name="Cao W.C."/>
        </authorList>
    </citation>
    <scope>NUCLEOTIDE SEQUENCE</scope>
    <source>
        <strain evidence="2">Rmic-2018</strain>
    </source>
</reference>
<feature type="compositionally biased region" description="Polar residues" evidence="1">
    <location>
        <begin position="120"/>
        <end position="133"/>
    </location>
</feature>
<protein>
    <submittedName>
        <fullName evidence="2">Uncharacterized protein</fullName>
    </submittedName>
</protein>
<gene>
    <name evidence="2" type="ORF">HPB51_027302</name>
</gene>
<feature type="region of interest" description="Disordered" evidence="1">
    <location>
        <begin position="35"/>
        <end position="103"/>
    </location>
</feature>
<proteinExistence type="predicted"/>
<evidence type="ECO:0000256" key="1">
    <source>
        <dbReference type="SAM" id="MobiDB-lite"/>
    </source>
</evidence>
<dbReference type="OrthoDB" id="10645037at2759"/>